<comment type="caution">
    <text evidence="7">The sequence shown here is derived from an EMBL/GenBank/DDBJ whole genome shotgun (WGS) entry which is preliminary data.</text>
</comment>
<keyword evidence="5" id="KW-0520">NAD</keyword>
<reference evidence="8" key="1">
    <citation type="journal article" date="2019" name="Int. J. Syst. Evol. Microbiol.">
        <title>The Global Catalogue of Microorganisms (GCM) 10K type strain sequencing project: providing services to taxonomists for standard genome sequencing and annotation.</title>
        <authorList>
            <consortium name="The Broad Institute Genomics Platform"/>
            <consortium name="The Broad Institute Genome Sequencing Center for Infectious Disease"/>
            <person name="Wu L."/>
            <person name="Ma J."/>
        </authorList>
    </citation>
    <scope>NUCLEOTIDE SEQUENCE [LARGE SCALE GENOMIC DNA]</scope>
    <source>
        <strain evidence="8">JCM 18326</strain>
    </source>
</reference>
<organism evidence="7 8">
    <name type="scientific">Algivirga pacifica</name>
    <dbReference type="NCBI Taxonomy" id="1162670"/>
    <lineage>
        <taxon>Bacteria</taxon>
        <taxon>Pseudomonadati</taxon>
        <taxon>Bacteroidota</taxon>
        <taxon>Cytophagia</taxon>
        <taxon>Cytophagales</taxon>
        <taxon>Flammeovirgaceae</taxon>
        <taxon>Algivirga</taxon>
    </lineage>
</organism>
<keyword evidence="3" id="KW-0274">FAD</keyword>
<gene>
    <name evidence="7" type="ORF">GCM10023331_22530</name>
</gene>
<feature type="transmembrane region" description="Helical" evidence="6">
    <location>
        <begin position="496"/>
        <end position="516"/>
    </location>
</feature>
<evidence type="ECO:0000256" key="2">
    <source>
        <dbReference type="ARBA" id="ARBA00022729"/>
    </source>
</evidence>
<sequence length="526" mass="59750">MPISYKKQKAQEQYDYVIIGSGISGIALAAILGKEGYRCVVLERHYTAGGYTHVFTRRGYEWDVGIHYVGEVHREGSTADRLLSYVSDGSLHWEEMDEEYDRIFLGEEKTFGVQKGMQNYRESLYQEFPDEREVIDRYFELLKAAGKAAFSLFMRKGLPWPLNWFMGPKLKKKAVAFEGKTTREVLGELTDNELLIGVLTGQYGDYGLPPSESSFLMHAMLVSHYFNGGAYPVGGSASIYQSIEPIIEEYGGEVYINAEVQELWVEKGKARGVIMADGRSIKVKKGVISSAGFMTTYQKIVPDQLKKLRPKVLDTVKPSASHLCLYVGLKGGPEELQLPKTNFWIYPGANHDQSVALYRESPKEAPLPVIYISFPAAKDPSWKKRYPGKSTLEIITISDYKQFEEWEEYSWKKRGETYEALKEQLSQKLLQALYDKLPHLKGKVDYYELSTPLSTAHFMNYTKGEIYGLDHTPERFYSDELTVKTPIKNFYMTGQDIISCGFAGSLSAAFVTASYLRKKNMFNKAK</sequence>
<name>A0ABP9DA27_9BACT</name>
<dbReference type="EMBL" id="BAABJX010000033">
    <property type="protein sequence ID" value="GAA4836817.1"/>
    <property type="molecule type" value="Genomic_DNA"/>
</dbReference>
<keyword evidence="6" id="KW-0472">Membrane</keyword>
<dbReference type="Pfam" id="PF13450">
    <property type="entry name" value="NAD_binding_8"/>
    <property type="match status" value="1"/>
</dbReference>
<evidence type="ECO:0000256" key="3">
    <source>
        <dbReference type="ARBA" id="ARBA00022827"/>
    </source>
</evidence>
<keyword evidence="4" id="KW-0521">NADP</keyword>
<keyword evidence="6" id="KW-0812">Transmembrane</keyword>
<proteinExistence type="predicted"/>
<keyword evidence="6" id="KW-1133">Transmembrane helix</keyword>
<dbReference type="Gene3D" id="3.50.50.60">
    <property type="entry name" value="FAD/NAD(P)-binding domain"/>
    <property type="match status" value="2"/>
</dbReference>
<evidence type="ECO:0000313" key="8">
    <source>
        <dbReference type="Proteomes" id="UP001500298"/>
    </source>
</evidence>
<keyword evidence="1" id="KW-0285">Flavoprotein</keyword>
<dbReference type="PANTHER" id="PTHR46091">
    <property type="entry name" value="BLR7054 PROTEIN"/>
    <property type="match status" value="1"/>
</dbReference>
<protein>
    <submittedName>
        <fullName evidence="7">NAD(P)/FAD-dependent oxidoreductase</fullName>
    </submittedName>
</protein>
<dbReference type="Proteomes" id="UP001500298">
    <property type="component" value="Unassembled WGS sequence"/>
</dbReference>
<evidence type="ECO:0000256" key="6">
    <source>
        <dbReference type="SAM" id="Phobius"/>
    </source>
</evidence>
<keyword evidence="2" id="KW-0732">Signal</keyword>
<evidence type="ECO:0000256" key="4">
    <source>
        <dbReference type="ARBA" id="ARBA00022857"/>
    </source>
</evidence>
<evidence type="ECO:0000256" key="1">
    <source>
        <dbReference type="ARBA" id="ARBA00022630"/>
    </source>
</evidence>
<keyword evidence="8" id="KW-1185">Reference proteome</keyword>
<dbReference type="SUPFAM" id="SSF51905">
    <property type="entry name" value="FAD/NAD(P)-binding domain"/>
    <property type="match status" value="1"/>
</dbReference>
<accession>A0ABP9DA27</accession>
<evidence type="ECO:0000256" key="5">
    <source>
        <dbReference type="ARBA" id="ARBA00023027"/>
    </source>
</evidence>
<dbReference type="InterPro" id="IPR036188">
    <property type="entry name" value="FAD/NAD-bd_sf"/>
</dbReference>
<dbReference type="InterPro" id="IPR052206">
    <property type="entry name" value="Retinol_saturase"/>
</dbReference>
<dbReference type="PANTHER" id="PTHR46091:SF3">
    <property type="entry name" value="AMINE OXIDASE DOMAIN-CONTAINING PROTEIN"/>
    <property type="match status" value="1"/>
</dbReference>
<dbReference type="RefSeq" id="WP_345371835.1">
    <property type="nucleotide sequence ID" value="NZ_BAABJX010000033.1"/>
</dbReference>
<evidence type="ECO:0000313" key="7">
    <source>
        <dbReference type="EMBL" id="GAA4836817.1"/>
    </source>
</evidence>